<dbReference type="Proteomes" id="UP001597063">
    <property type="component" value="Unassembled WGS sequence"/>
</dbReference>
<dbReference type="EMBL" id="JBHTGP010000015">
    <property type="protein sequence ID" value="MFD0688885.1"/>
    <property type="molecule type" value="Genomic_DNA"/>
</dbReference>
<organism evidence="3 4">
    <name type="scientific">Actinomadura fibrosa</name>
    <dbReference type="NCBI Taxonomy" id="111802"/>
    <lineage>
        <taxon>Bacteria</taxon>
        <taxon>Bacillati</taxon>
        <taxon>Actinomycetota</taxon>
        <taxon>Actinomycetes</taxon>
        <taxon>Streptosporangiales</taxon>
        <taxon>Thermomonosporaceae</taxon>
        <taxon>Actinomadura</taxon>
    </lineage>
</organism>
<comment type="caution">
    <text evidence="3">The sequence shown here is derived from an EMBL/GenBank/DDBJ whole genome shotgun (WGS) entry which is preliminary data.</text>
</comment>
<evidence type="ECO:0000313" key="3">
    <source>
        <dbReference type="EMBL" id="MFD0688885.1"/>
    </source>
</evidence>
<feature type="signal peptide" evidence="2">
    <location>
        <begin position="1"/>
        <end position="37"/>
    </location>
</feature>
<dbReference type="InterPro" id="IPR006311">
    <property type="entry name" value="TAT_signal"/>
</dbReference>
<dbReference type="RefSeq" id="WP_131763701.1">
    <property type="nucleotide sequence ID" value="NZ_CAACUY010000384.1"/>
</dbReference>
<keyword evidence="2" id="KW-0732">Signal</keyword>
<protein>
    <submittedName>
        <fullName evidence="3">Uncharacterized protein</fullName>
    </submittedName>
</protein>
<proteinExistence type="predicted"/>
<name>A0ABW2XT47_9ACTN</name>
<evidence type="ECO:0000256" key="1">
    <source>
        <dbReference type="SAM" id="MobiDB-lite"/>
    </source>
</evidence>
<dbReference type="PROSITE" id="PS51318">
    <property type="entry name" value="TAT"/>
    <property type="match status" value="1"/>
</dbReference>
<accession>A0ABW2XT47</accession>
<feature type="compositionally biased region" description="Low complexity" evidence="1">
    <location>
        <begin position="40"/>
        <end position="49"/>
    </location>
</feature>
<keyword evidence="4" id="KW-1185">Reference proteome</keyword>
<gene>
    <name evidence="3" type="ORF">ACFQZM_30635</name>
</gene>
<evidence type="ECO:0000313" key="4">
    <source>
        <dbReference type="Proteomes" id="UP001597063"/>
    </source>
</evidence>
<evidence type="ECO:0000256" key="2">
    <source>
        <dbReference type="SAM" id="SignalP"/>
    </source>
</evidence>
<reference evidence="4" key="1">
    <citation type="journal article" date="2019" name="Int. J. Syst. Evol. Microbiol.">
        <title>The Global Catalogue of Microorganisms (GCM) 10K type strain sequencing project: providing services to taxonomists for standard genome sequencing and annotation.</title>
        <authorList>
            <consortium name="The Broad Institute Genomics Platform"/>
            <consortium name="The Broad Institute Genome Sequencing Center for Infectious Disease"/>
            <person name="Wu L."/>
            <person name="Ma J."/>
        </authorList>
    </citation>
    <scope>NUCLEOTIDE SEQUENCE [LARGE SCALE GENOMIC DNA]</scope>
    <source>
        <strain evidence="4">JCM 9371</strain>
    </source>
</reference>
<feature type="region of interest" description="Disordered" evidence="1">
    <location>
        <begin position="40"/>
        <end position="66"/>
    </location>
</feature>
<feature type="chain" id="PRO_5045732571" evidence="2">
    <location>
        <begin position="38"/>
        <end position="66"/>
    </location>
</feature>
<sequence>MPPSPPTPPGTVARRTVLGLAASSVPAALLGSTVLGAAPADAAATGRGPDPVRRVHGRPPSSAGSG</sequence>